<dbReference type="RefSeq" id="XP_029221577.1">
    <property type="nucleotide sequence ID" value="XM_029362612.1"/>
</dbReference>
<feature type="compositionally biased region" description="Low complexity" evidence="6">
    <location>
        <begin position="628"/>
        <end position="642"/>
    </location>
</feature>
<dbReference type="GO" id="GO:0000932">
    <property type="term" value="C:P-body"/>
    <property type="evidence" value="ECO:0007669"/>
    <property type="project" value="TreeGrafter"/>
</dbReference>
<feature type="compositionally biased region" description="Low complexity" evidence="6">
    <location>
        <begin position="606"/>
        <end position="616"/>
    </location>
</feature>
<evidence type="ECO:0000256" key="2">
    <source>
        <dbReference type="ARBA" id="ARBA00022490"/>
    </source>
</evidence>
<dbReference type="EMBL" id="NWUJ01000002">
    <property type="protein sequence ID" value="PFH37568.1"/>
    <property type="molecule type" value="Genomic_DNA"/>
</dbReference>
<feature type="compositionally biased region" description="Low complexity" evidence="6">
    <location>
        <begin position="1023"/>
        <end position="1034"/>
    </location>
</feature>
<comment type="caution">
    <text evidence="7">The sequence shown here is derived from an EMBL/GenBank/DDBJ whole genome shotgun (WGS) entry which is preliminary data.</text>
</comment>
<dbReference type="PANTHER" id="PTHR15598:SF5">
    <property type="entry name" value="ENHANCER OF MRNA-DECAPPING PROTEIN 4"/>
    <property type="match status" value="1"/>
</dbReference>
<feature type="compositionally biased region" description="Low complexity" evidence="6">
    <location>
        <begin position="1146"/>
        <end position="1157"/>
    </location>
</feature>
<feature type="compositionally biased region" description="Gly residues" evidence="6">
    <location>
        <begin position="1636"/>
        <end position="1663"/>
    </location>
</feature>
<comment type="subcellular location">
    <subcellularLocation>
        <location evidence="1">Cytoplasm</location>
    </subcellularLocation>
</comment>
<feature type="compositionally biased region" description="Basic and acidic residues" evidence="6">
    <location>
        <begin position="1201"/>
        <end position="1224"/>
    </location>
</feature>
<gene>
    <name evidence="7" type="ORF">BESB_040260</name>
</gene>
<evidence type="ECO:0000256" key="5">
    <source>
        <dbReference type="SAM" id="Coils"/>
    </source>
</evidence>
<dbReference type="GeneID" id="40309007"/>
<feature type="compositionally biased region" description="Basic and acidic residues" evidence="6">
    <location>
        <begin position="1092"/>
        <end position="1130"/>
    </location>
</feature>
<dbReference type="VEuPathDB" id="ToxoDB:BESB_040260"/>
<protein>
    <submittedName>
        <fullName evidence="7">Uncharacterized protein</fullName>
    </submittedName>
</protein>
<feature type="region of interest" description="Disordered" evidence="6">
    <location>
        <begin position="1290"/>
        <end position="1322"/>
    </location>
</feature>
<evidence type="ECO:0000256" key="1">
    <source>
        <dbReference type="ARBA" id="ARBA00004496"/>
    </source>
</evidence>
<proteinExistence type="predicted"/>
<accession>A0A2A9MGD4</accession>
<dbReference type="InterPro" id="IPR045152">
    <property type="entry name" value="EDC4-like"/>
</dbReference>
<feature type="region of interest" description="Disordered" evidence="6">
    <location>
        <begin position="826"/>
        <end position="852"/>
    </location>
</feature>
<evidence type="ECO:0000256" key="4">
    <source>
        <dbReference type="ARBA" id="ARBA00022737"/>
    </source>
</evidence>
<dbReference type="Proteomes" id="UP000224006">
    <property type="component" value="Chromosome II"/>
</dbReference>
<keyword evidence="4" id="KW-0677">Repeat</keyword>
<keyword evidence="3" id="KW-0853">WD repeat</keyword>
<feature type="compositionally biased region" description="Basic and acidic residues" evidence="6">
    <location>
        <begin position="20"/>
        <end position="32"/>
    </location>
</feature>
<evidence type="ECO:0000256" key="6">
    <source>
        <dbReference type="SAM" id="MobiDB-lite"/>
    </source>
</evidence>
<name>A0A2A9MGD4_BESBE</name>
<evidence type="ECO:0000313" key="7">
    <source>
        <dbReference type="EMBL" id="PFH37568.1"/>
    </source>
</evidence>
<evidence type="ECO:0000313" key="8">
    <source>
        <dbReference type="Proteomes" id="UP000224006"/>
    </source>
</evidence>
<feature type="region of interest" description="Disordered" evidence="6">
    <location>
        <begin position="1"/>
        <end position="44"/>
    </location>
</feature>
<feature type="region of interest" description="Disordered" evidence="6">
    <location>
        <begin position="606"/>
        <end position="644"/>
    </location>
</feature>
<dbReference type="GO" id="GO:0031087">
    <property type="term" value="P:deadenylation-independent decapping of nuclear-transcribed mRNA"/>
    <property type="evidence" value="ECO:0007669"/>
    <property type="project" value="InterPro"/>
</dbReference>
<keyword evidence="5" id="KW-0175">Coiled coil</keyword>
<dbReference type="STRING" id="94643.A0A2A9MGD4"/>
<feature type="region of interest" description="Disordered" evidence="6">
    <location>
        <begin position="1629"/>
        <end position="1673"/>
    </location>
</feature>
<dbReference type="OrthoDB" id="332317at2759"/>
<keyword evidence="8" id="KW-1185">Reference proteome</keyword>
<feature type="region of interest" description="Disordered" evidence="6">
    <location>
        <begin position="1092"/>
        <end position="1264"/>
    </location>
</feature>
<feature type="compositionally biased region" description="Basic and acidic residues" evidence="6">
    <location>
        <begin position="1012"/>
        <end position="1021"/>
    </location>
</feature>
<keyword evidence="2" id="KW-0963">Cytoplasm</keyword>
<feature type="region of interest" description="Disordered" evidence="6">
    <location>
        <begin position="1009"/>
        <end position="1042"/>
    </location>
</feature>
<evidence type="ECO:0000256" key="3">
    <source>
        <dbReference type="ARBA" id="ARBA00022574"/>
    </source>
</evidence>
<organism evidence="7 8">
    <name type="scientific">Besnoitia besnoiti</name>
    <name type="common">Apicomplexan protozoan</name>
    <dbReference type="NCBI Taxonomy" id="94643"/>
    <lineage>
        <taxon>Eukaryota</taxon>
        <taxon>Sar</taxon>
        <taxon>Alveolata</taxon>
        <taxon>Apicomplexa</taxon>
        <taxon>Conoidasida</taxon>
        <taxon>Coccidia</taxon>
        <taxon>Eucoccidiorida</taxon>
        <taxon>Eimeriorina</taxon>
        <taxon>Sarcocystidae</taxon>
        <taxon>Besnoitia</taxon>
    </lineage>
</organism>
<dbReference type="PANTHER" id="PTHR15598">
    <property type="entry name" value="ENHANCER OF MRNA-DECAPPING PROTEIN 4"/>
    <property type="match status" value="1"/>
</dbReference>
<sequence length="1858" mass="192332">MGNEVAPQGLEASAPNTLLRSHDKLLAGDRRNHQTPADSGRERAEAGLAGLHQLLARRNKHSGASSSACAAELPAAVAVLRDRFPLLLFDSSEHLIPLEAAVASSALPSSSGEATPEEAGRSPLLSLLSFQRGGARVRSSETLCDVSTYDVALLKDASSAAVAAEGGKEGAEDLLAWPPQFAPFLPPGRAIEANPTFVAYGVRGGVRVMPIVGSSDTGIEETFKASLYVPPSPPAGPPSPKPAAVSVSLYQGRKPQFLLVADSNNLVSVFKLSPPSAAAPAKHAGGAAAFLLLQLPQASEPEGPCLFTAPVLGSTGRASSIFVAWVPPVRAGEAEVACSAGAGTASSFADAGDVYFVTVQRHQVTLWSLPVLRSYCISQNIKPEEQPLVVDESVLSCCACVLPLREALASASVDQARGAPAASTTSPFDTFSLSTPLAAGKAAASPFASAPFLPLGGAGQPPAFFAHPQKPTSADAISVNGVSFCPVSRSILVAFNDKCVAAWRIEPTHNRVPRVSLVAAQFLPAPPIPPSMREVASSLLGAELPLSLSPEDTPSRASSSESSGEAVASGLFFGLAVGGAAAEAREKKAEFNPFDAFLLKAIAPSSASSSSGSVPSDLEGAGLLSRRSPGAAEEGAATTAPSSVCETVSARGGREFLASLSGITSINVLYAAASSTDAQETVLAGEDGEARAESRARAGSLAPFLLVGTANNCCLRAFPLFLRGGAAGEAAASSPPRLLGPAAQTLLLDAAAPSAVAAVCGKTTELPWAFVHADGARRSVVWGVAGCGEPAAKGDRVEAQEEDAAAERRASVDSFVFVFEVNQHMRGGDEAPEGDAAAREENAGDAEGAVQDAREKRARDALLRRASRLPLPALLVLPSASRIKNISSVFSLYAPAAAASVRSAAGDADTLDSLGAGEVALYSFFVKAADRDGGKGQKYDLIQGQSHRTLQQLYRQPDLQWMLLQPSPASPRATAAGEEENASAENAAAELVSPAEVYAAPAALLGEASSEDCGKDGEKQEGAATAPTASPAPAEDSPLPASREAASRDMLMRLLGKTPLPHLSTAAPTLASSSLASEAPFAAPALAVERGAEAREELQGDAERDVCEEEKASLDARAADGDAGAKKEEIACSAEDAEAPQEGSTPADGAGAAVSAGGKKKKAQAASAVVPPPSAAAPAEERAGAKAGAEAGDDAPAKASAKADGKRRTREAAKGERAHEDKRSAGAARAPSGKIEADGRETAKKRHRAAENSQEEPIEIKASASLETSVRELIGLLRSGHALLPDVETGVQGDSEKLGSAAASPSPPGPATSLDRASGRDAVERAVEDSLSRSFQTLQETFFAKALSSLGEEVSLRVAASLRASGLSAAEEKLNRANDGAKAEEPDAEKQHTSKADAKERERQKDMLKAVLAPVVSTELGALFAQHVVPGLKEAVRAGLADVKAVIAAELAEFRRQSAQEVAAIDRSVQQTQGNLQQLATKLQRQLESQAPLQRQNSLSAQSLDAVKHQLDALEESLKAQSDAVAQSMEGVSQTLAAIRRHQTQYQTQMAQQFQQQQRELQAQKQKMEQVFQSFRQLRLDFCADLTKTEQTLTERSEALAASAASAAVSAASAAVSAALGANANAATTPAAAAGGPEGPGGRGGDAGGRGDSAGGDMGGAASGGNREESEEEKLKKRLVHCLQAQNFEEAFSLAIAADLQQSTGGSWLLSVCSYFYPSQFFEREPLPLSQAALLGTVKILSEGLKEDLAARKRAAVEQRAEWISEALFQIDGPMPQIGRSDFLDLVEEFRTNLTWAQQHMKAGGSRERFSQAAEEGLALSLKQLKRCVCMFPRSVCELAGAGGRGRGKYLSSHSISS</sequence>
<feature type="coiled-coil region" evidence="5">
    <location>
        <begin position="1469"/>
        <end position="1574"/>
    </location>
</feature>
<feature type="region of interest" description="Disordered" evidence="6">
    <location>
        <begin position="1371"/>
        <end position="1402"/>
    </location>
</feature>
<reference evidence="7 8" key="1">
    <citation type="submission" date="2017-09" db="EMBL/GenBank/DDBJ databases">
        <title>Genome sequencing of Besnoitia besnoiti strain Bb-Ger1.</title>
        <authorList>
            <person name="Schares G."/>
            <person name="Venepally P."/>
            <person name="Lorenzi H.A."/>
        </authorList>
    </citation>
    <scope>NUCLEOTIDE SEQUENCE [LARGE SCALE GENOMIC DNA]</scope>
    <source>
        <strain evidence="7 8">Bb-Ger1</strain>
    </source>
</reference>
<dbReference type="KEGG" id="bbes:BESB_040260"/>